<evidence type="ECO:0000313" key="1">
    <source>
        <dbReference type="EMBL" id="KAG2588778.1"/>
    </source>
</evidence>
<comment type="caution">
    <text evidence="1">The sequence shown here is derived from an EMBL/GenBank/DDBJ whole genome shotgun (WGS) entry which is preliminary data.</text>
</comment>
<dbReference type="EMBL" id="CM029046">
    <property type="protein sequence ID" value="KAG2588778.1"/>
    <property type="molecule type" value="Genomic_DNA"/>
</dbReference>
<keyword evidence="2" id="KW-1185">Reference proteome</keyword>
<gene>
    <name evidence="1" type="ORF">PVAP13_5NG356681</name>
</gene>
<dbReference type="Proteomes" id="UP000823388">
    <property type="component" value="Chromosome 5N"/>
</dbReference>
<proteinExistence type="predicted"/>
<evidence type="ECO:0000313" key="2">
    <source>
        <dbReference type="Proteomes" id="UP000823388"/>
    </source>
</evidence>
<reference evidence="1 2" key="1">
    <citation type="submission" date="2020-05" db="EMBL/GenBank/DDBJ databases">
        <title>WGS assembly of Panicum virgatum.</title>
        <authorList>
            <person name="Lovell J.T."/>
            <person name="Jenkins J."/>
            <person name="Shu S."/>
            <person name="Juenger T.E."/>
            <person name="Schmutz J."/>
        </authorList>
    </citation>
    <scope>NUCLEOTIDE SEQUENCE [LARGE SCALE GENOMIC DNA]</scope>
    <source>
        <strain evidence="2">cv. AP13</strain>
    </source>
</reference>
<organism evidence="1 2">
    <name type="scientific">Panicum virgatum</name>
    <name type="common">Blackwell switchgrass</name>
    <dbReference type="NCBI Taxonomy" id="38727"/>
    <lineage>
        <taxon>Eukaryota</taxon>
        <taxon>Viridiplantae</taxon>
        <taxon>Streptophyta</taxon>
        <taxon>Embryophyta</taxon>
        <taxon>Tracheophyta</taxon>
        <taxon>Spermatophyta</taxon>
        <taxon>Magnoliopsida</taxon>
        <taxon>Liliopsida</taxon>
        <taxon>Poales</taxon>
        <taxon>Poaceae</taxon>
        <taxon>PACMAD clade</taxon>
        <taxon>Panicoideae</taxon>
        <taxon>Panicodae</taxon>
        <taxon>Paniceae</taxon>
        <taxon>Panicinae</taxon>
        <taxon>Panicum</taxon>
        <taxon>Panicum sect. Hiantes</taxon>
    </lineage>
</organism>
<name>A0A8T0RVI1_PANVG</name>
<protein>
    <submittedName>
        <fullName evidence="1">Uncharacterized protein</fullName>
    </submittedName>
</protein>
<sequence>MMIEYKGWEPTHEQLLTANSQPMFTTKFTEDGQVVMASSTTFFSVCRFQCLLIFGFSIRQSCKGVVLAKRWLDKFYCFNWILVYIRIEIQLNVALCANYFGGNYWGGIFMAAQ</sequence>
<dbReference type="AlphaFoldDB" id="A0A8T0RVI1"/>
<accession>A0A8T0RVI1</accession>